<dbReference type="EMBL" id="GBRH01204080">
    <property type="protein sequence ID" value="JAD93815.1"/>
    <property type="molecule type" value="Transcribed_RNA"/>
</dbReference>
<evidence type="ECO:0000313" key="2">
    <source>
        <dbReference type="EMBL" id="JAD93815.1"/>
    </source>
</evidence>
<protein>
    <submittedName>
        <fullName evidence="2">Uncharacterized protein</fullName>
    </submittedName>
</protein>
<proteinExistence type="predicted"/>
<accession>A0A0A9E7E4</accession>
<reference evidence="2" key="1">
    <citation type="submission" date="2014-09" db="EMBL/GenBank/DDBJ databases">
        <authorList>
            <person name="Magalhaes I.L.F."/>
            <person name="Oliveira U."/>
            <person name="Santos F.R."/>
            <person name="Vidigal T.H.D.A."/>
            <person name="Brescovit A.D."/>
            <person name="Santos A.J."/>
        </authorList>
    </citation>
    <scope>NUCLEOTIDE SEQUENCE</scope>
    <source>
        <tissue evidence="2">Shoot tissue taken approximately 20 cm above the soil surface</tissue>
    </source>
</reference>
<organism evidence="2">
    <name type="scientific">Arundo donax</name>
    <name type="common">Giant reed</name>
    <name type="synonym">Donax arundinaceus</name>
    <dbReference type="NCBI Taxonomy" id="35708"/>
    <lineage>
        <taxon>Eukaryota</taxon>
        <taxon>Viridiplantae</taxon>
        <taxon>Streptophyta</taxon>
        <taxon>Embryophyta</taxon>
        <taxon>Tracheophyta</taxon>
        <taxon>Spermatophyta</taxon>
        <taxon>Magnoliopsida</taxon>
        <taxon>Liliopsida</taxon>
        <taxon>Poales</taxon>
        <taxon>Poaceae</taxon>
        <taxon>PACMAD clade</taxon>
        <taxon>Arundinoideae</taxon>
        <taxon>Arundineae</taxon>
        <taxon>Arundo</taxon>
    </lineage>
</organism>
<name>A0A0A9E7E4_ARUDO</name>
<sequence>MRDMPSSALGPMAAAEATTDRSSGRMPPSFLSRTMPSCAASSARLLCSGVQMSAAPRAPYVLVRGSPSKWPSRIRTAKRLVRALSTSCSVSFPCWIAAVACCCT</sequence>
<reference evidence="2" key="2">
    <citation type="journal article" date="2015" name="Data Brief">
        <title>Shoot transcriptome of the giant reed, Arundo donax.</title>
        <authorList>
            <person name="Barrero R.A."/>
            <person name="Guerrero F.D."/>
            <person name="Moolhuijzen P."/>
            <person name="Goolsby J.A."/>
            <person name="Tidwell J."/>
            <person name="Bellgard S.E."/>
            <person name="Bellgard M.I."/>
        </authorList>
    </citation>
    <scope>NUCLEOTIDE SEQUENCE</scope>
    <source>
        <tissue evidence="2">Shoot tissue taken approximately 20 cm above the soil surface</tissue>
    </source>
</reference>
<feature type="region of interest" description="Disordered" evidence="1">
    <location>
        <begin position="1"/>
        <end position="28"/>
    </location>
</feature>
<dbReference type="AlphaFoldDB" id="A0A0A9E7E4"/>
<evidence type="ECO:0000256" key="1">
    <source>
        <dbReference type="SAM" id="MobiDB-lite"/>
    </source>
</evidence>